<evidence type="ECO:0000313" key="1">
    <source>
        <dbReference type="EMBL" id="KAJ3017844.1"/>
    </source>
</evidence>
<sequence>MVVVGGLSGCHFRFVGWLKRRRSVTRLTTVTYGYRGASEIAGIPWGREDPFSIHEFVYRRTTTCVELALRLFHLDIAQHVDVHRGTYRLNGLTTLQTLDDPFFQLARDVLILTLRTYKRHVLICFECRQPSQRHRAYAGGDYTTTIFVTPARASANASAQYDQLPNPLEQRGRGGLGRTTSRIRERTRFMIDIQPRSPYRETPQYHVDPRLEKAAGSPNVGLDSQPSPSGCESWPASQSQTSQSTAASSPSVPSPVDRAAARRLTSPSTSYRRSIEGVRGGLPAEPSESLVRHDDAPHRVEGAPRHLQEVAHTTALSTQPCAPGHAGHAVDSITPLKEVRPFRAGPQDGGYTLWWHSTSAFDIPHPPARLRPRIGDLYLHHNATMDRVQTWLWLDNIGWSTIGEGYAHPRYNDRYLWFRSKLEPSWVTRHTYRTYKGKQRRDDVERAHAEGRSGPSIGEGSGQVV</sequence>
<gene>
    <name evidence="1" type="ORF">NUW54_g489</name>
</gene>
<keyword evidence="2" id="KW-1185">Reference proteome</keyword>
<organism evidence="1 2">
    <name type="scientific">Trametes sanguinea</name>
    <dbReference type="NCBI Taxonomy" id="158606"/>
    <lineage>
        <taxon>Eukaryota</taxon>
        <taxon>Fungi</taxon>
        <taxon>Dikarya</taxon>
        <taxon>Basidiomycota</taxon>
        <taxon>Agaricomycotina</taxon>
        <taxon>Agaricomycetes</taxon>
        <taxon>Polyporales</taxon>
        <taxon>Polyporaceae</taxon>
        <taxon>Trametes</taxon>
    </lineage>
</organism>
<dbReference type="Proteomes" id="UP001144978">
    <property type="component" value="Unassembled WGS sequence"/>
</dbReference>
<comment type="caution">
    <text evidence="1">The sequence shown here is derived from an EMBL/GenBank/DDBJ whole genome shotgun (WGS) entry which is preliminary data.</text>
</comment>
<name>A0ACC1Q996_9APHY</name>
<reference evidence="1" key="1">
    <citation type="submission" date="2022-08" db="EMBL/GenBank/DDBJ databases">
        <title>Genome Sequence of Pycnoporus sanguineus.</title>
        <authorList>
            <person name="Buettner E."/>
        </authorList>
    </citation>
    <scope>NUCLEOTIDE SEQUENCE</scope>
    <source>
        <strain evidence="1">CG-C14</strain>
    </source>
</reference>
<dbReference type="EMBL" id="JANSHE010000063">
    <property type="protein sequence ID" value="KAJ3017844.1"/>
    <property type="molecule type" value="Genomic_DNA"/>
</dbReference>
<protein>
    <submittedName>
        <fullName evidence="1">Uncharacterized protein</fullName>
    </submittedName>
</protein>
<proteinExistence type="predicted"/>
<evidence type="ECO:0000313" key="2">
    <source>
        <dbReference type="Proteomes" id="UP001144978"/>
    </source>
</evidence>
<accession>A0ACC1Q996</accession>